<keyword evidence="3" id="KW-1185">Reference proteome</keyword>
<evidence type="ECO:0000313" key="2">
    <source>
        <dbReference type="EMBL" id="KIJ29939.1"/>
    </source>
</evidence>
<dbReference type="AlphaFoldDB" id="A0A0C9U6Q8"/>
<organism evidence="2 3">
    <name type="scientific">Sphaerobolus stellatus (strain SS14)</name>
    <dbReference type="NCBI Taxonomy" id="990650"/>
    <lineage>
        <taxon>Eukaryota</taxon>
        <taxon>Fungi</taxon>
        <taxon>Dikarya</taxon>
        <taxon>Basidiomycota</taxon>
        <taxon>Agaricomycotina</taxon>
        <taxon>Agaricomycetes</taxon>
        <taxon>Phallomycetidae</taxon>
        <taxon>Geastrales</taxon>
        <taxon>Sphaerobolaceae</taxon>
        <taxon>Sphaerobolus</taxon>
    </lineage>
</organism>
<name>A0A0C9U6Q8_SPHS4</name>
<dbReference type="EMBL" id="KN837272">
    <property type="protein sequence ID" value="KIJ29939.1"/>
    <property type="molecule type" value="Genomic_DNA"/>
</dbReference>
<sequence>MLIPMIPMEKTLKSVDLKRMACVLADLESDLMCEKAKLKYLNSHNIIDTILKDMKSNGSLGDENLKTSRSSGRQC</sequence>
<dbReference type="HOGENOM" id="CLU_2672698_0_0_1"/>
<evidence type="ECO:0000313" key="3">
    <source>
        <dbReference type="Proteomes" id="UP000054279"/>
    </source>
</evidence>
<dbReference type="Proteomes" id="UP000054279">
    <property type="component" value="Unassembled WGS sequence"/>
</dbReference>
<protein>
    <submittedName>
        <fullName evidence="2">Uncharacterized protein</fullName>
    </submittedName>
</protein>
<accession>A0A0C9U6Q8</accession>
<feature type="region of interest" description="Disordered" evidence="1">
    <location>
        <begin position="56"/>
        <end position="75"/>
    </location>
</feature>
<proteinExistence type="predicted"/>
<gene>
    <name evidence="2" type="ORF">M422DRAFT_268610</name>
</gene>
<reference evidence="2 3" key="1">
    <citation type="submission" date="2014-06" db="EMBL/GenBank/DDBJ databases">
        <title>Evolutionary Origins and Diversification of the Mycorrhizal Mutualists.</title>
        <authorList>
            <consortium name="DOE Joint Genome Institute"/>
            <consortium name="Mycorrhizal Genomics Consortium"/>
            <person name="Kohler A."/>
            <person name="Kuo A."/>
            <person name="Nagy L.G."/>
            <person name="Floudas D."/>
            <person name="Copeland A."/>
            <person name="Barry K.W."/>
            <person name="Cichocki N."/>
            <person name="Veneault-Fourrey C."/>
            <person name="LaButti K."/>
            <person name="Lindquist E.A."/>
            <person name="Lipzen A."/>
            <person name="Lundell T."/>
            <person name="Morin E."/>
            <person name="Murat C."/>
            <person name="Riley R."/>
            <person name="Ohm R."/>
            <person name="Sun H."/>
            <person name="Tunlid A."/>
            <person name="Henrissat B."/>
            <person name="Grigoriev I.V."/>
            <person name="Hibbett D.S."/>
            <person name="Martin F."/>
        </authorList>
    </citation>
    <scope>NUCLEOTIDE SEQUENCE [LARGE SCALE GENOMIC DNA]</scope>
    <source>
        <strain evidence="2 3">SS14</strain>
    </source>
</reference>
<evidence type="ECO:0000256" key="1">
    <source>
        <dbReference type="SAM" id="MobiDB-lite"/>
    </source>
</evidence>